<dbReference type="PANTHER" id="PTHR13326">
    <property type="entry name" value="TRNA PSEUDOURIDINE SYNTHASE D"/>
    <property type="match status" value="1"/>
</dbReference>
<dbReference type="PROSITE" id="PS50984">
    <property type="entry name" value="TRUD"/>
    <property type="match status" value="1"/>
</dbReference>
<name>K2NUN2_TRYCR</name>
<evidence type="ECO:0000259" key="4">
    <source>
        <dbReference type="PROSITE" id="PS50984"/>
    </source>
</evidence>
<dbReference type="GO" id="GO:0009982">
    <property type="term" value="F:pseudouridine synthase activity"/>
    <property type="evidence" value="ECO:0007669"/>
    <property type="project" value="InterPro"/>
</dbReference>
<reference evidence="5 6" key="1">
    <citation type="journal article" date="2012" name="BMC Genomics">
        <title>Comparative genomic analysis of human infective Trypanosoma cruzi lineages with the bat-restricted subspecies T. cruzi marinkellei.</title>
        <authorList>
            <person name="Franzen O."/>
            <person name="Talavera-Lopez C."/>
            <person name="Ochaya S."/>
            <person name="Butler C.E."/>
            <person name="Messenger L.A."/>
            <person name="Lewis M.D."/>
            <person name="Llewellyn M.S."/>
            <person name="Marinkelle C.J."/>
            <person name="Tyler K.M."/>
            <person name="Miles M.A."/>
            <person name="Andersson B."/>
        </authorList>
    </citation>
    <scope>NUCLEOTIDE SEQUENCE [LARGE SCALE GENOMIC DNA]</scope>
    <source>
        <strain evidence="5 6">B7</strain>
    </source>
</reference>
<dbReference type="OrthoDB" id="447290at2759"/>
<dbReference type="InterPro" id="IPR001656">
    <property type="entry name" value="PsdUridine_synth_TruD"/>
</dbReference>
<dbReference type="InterPro" id="IPR020119">
    <property type="entry name" value="PsdUridine_synth_TruD_CS"/>
</dbReference>
<dbReference type="InterPro" id="IPR020103">
    <property type="entry name" value="PsdUridine_synth_cat_dom_sf"/>
</dbReference>
<dbReference type="Proteomes" id="UP000007350">
    <property type="component" value="Unassembled WGS sequence"/>
</dbReference>
<keyword evidence="3" id="KW-0413">Isomerase</keyword>
<gene>
    <name evidence="5" type="ORF">MOQ_003478</name>
</gene>
<proteinExistence type="inferred from homology"/>
<dbReference type="GO" id="GO:0008033">
    <property type="term" value="P:tRNA processing"/>
    <property type="evidence" value="ECO:0007669"/>
    <property type="project" value="UniProtKB-KW"/>
</dbReference>
<evidence type="ECO:0000256" key="1">
    <source>
        <dbReference type="ARBA" id="ARBA00007953"/>
    </source>
</evidence>
<dbReference type="Pfam" id="PF01142">
    <property type="entry name" value="TruD"/>
    <property type="match status" value="1"/>
</dbReference>
<dbReference type="InterPro" id="IPR011760">
    <property type="entry name" value="PsdUridine_synth_TruD_insert"/>
</dbReference>
<dbReference type="EMBL" id="AHKC01009684">
    <property type="protein sequence ID" value="EKF32667.1"/>
    <property type="molecule type" value="Genomic_DNA"/>
</dbReference>
<dbReference type="PANTHER" id="PTHR13326:SF21">
    <property type="entry name" value="PSEUDOURIDYLATE SYNTHASE PUS7L"/>
    <property type="match status" value="1"/>
</dbReference>
<dbReference type="GO" id="GO:0003723">
    <property type="term" value="F:RNA binding"/>
    <property type="evidence" value="ECO:0007669"/>
    <property type="project" value="InterPro"/>
</dbReference>
<comment type="similarity">
    <text evidence="1">Belongs to the pseudouridine synthase TruD family.</text>
</comment>
<dbReference type="GO" id="GO:0001522">
    <property type="term" value="P:pseudouridine synthesis"/>
    <property type="evidence" value="ECO:0007669"/>
    <property type="project" value="InterPro"/>
</dbReference>
<comment type="caution">
    <text evidence="5">The sequence shown here is derived from an EMBL/GenBank/DDBJ whole genome shotgun (WGS) entry which is preliminary data.</text>
</comment>
<protein>
    <recommendedName>
        <fullName evidence="4">TRUD domain-containing protein</fullName>
    </recommendedName>
</protein>
<dbReference type="InterPro" id="IPR042214">
    <property type="entry name" value="TruD_catalytic"/>
</dbReference>
<keyword evidence="6" id="KW-1185">Reference proteome</keyword>
<dbReference type="Gene3D" id="3.30.70.3160">
    <property type="match status" value="1"/>
</dbReference>
<dbReference type="AlphaFoldDB" id="K2NUN2"/>
<feature type="domain" description="TRUD" evidence="4">
    <location>
        <begin position="331"/>
        <end position="573"/>
    </location>
</feature>
<evidence type="ECO:0000313" key="5">
    <source>
        <dbReference type="EMBL" id="EKF32667.1"/>
    </source>
</evidence>
<organism evidence="5 6">
    <name type="scientific">Trypanosoma cruzi marinkellei</name>
    <dbReference type="NCBI Taxonomy" id="85056"/>
    <lineage>
        <taxon>Eukaryota</taxon>
        <taxon>Discoba</taxon>
        <taxon>Euglenozoa</taxon>
        <taxon>Kinetoplastea</taxon>
        <taxon>Metakinetoplastina</taxon>
        <taxon>Trypanosomatida</taxon>
        <taxon>Trypanosomatidae</taxon>
        <taxon>Trypanosoma</taxon>
        <taxon>Schizotrypanum</taxon>
    </lineage>
</organism>
<sequence length="677" mass="75666">MRLGEFLVLETEMVEICSAEKAHDREECIGMHFFLTDAILAKKGMNVGFRRPFVSLKTLYSDFVVRELSPLYNNGEPLVLEQLPTVERSDSKAKAVKRPREEEEEAIATALDAQQNSLLEHVKTQFSSLLSPEDLASLLEALRAGADRVMLQDASLTKAQRTQVHEAVKKTIGASYVSRTVDGSLVIEKSTSVTRREEMRRSNPLRLQKFLHFTLYKENMDSNRALRAIAAHLRLPVRQLLFSGTKDKRAVTLQRVAVRGVSCERLSEINDRSFGPDCKVKVCGFQEAENGLRLGDTIGNHFLIALRLLPDSTEPSPDMLKVIQEVIGSVGVVNYYGPQRFGTTEVLTSDVGIKLLSGEFEQALRMIFHSKAIVEPNLLPSKEAVERRSFDEALKLLPRYCFQERDILKHLVQSPNDFLGALHMIPRTLGMLYCHAVQSLIWNIMASERLKHGVGPLPGDLVLKTWYTHIKERANRPDNNDEDFMILLKEDGLPEVVRLTEEDVATGLFCLCDVLLTVPGPDEELQYPGIAGCTRESYIAALKLKGAEMLLNAENPLVKVYHYHGAYRPLVVKPKRLKMRLVNAKGPREPIIFTDLEKLTMCGTNNNGVMNNEIEQDTCTTTAVSKAIVVEFSLPPGSYATSVLREFSISYSEGYHSTATMQCDSSGSHQGSVDTAV</sequence>
<dbReference type="Gene3D" id="3.30.2350.20">
    <property type="entry name" value="TruD, catalytic domain"/>
    <property type="match status" value="1"/>
</dbReference>
<keyword evidence="2" id="KW-0819">tRNA processing</keyword>
<evidence type="ECO:0000256" key="2">
    <source>
        <dbReference type="ARBA" id="ARBA00022694"/>
    </source>
</evidence>
<dbReference type="SUPFAM" id="SSF55120">
    <property type="entry name" value="Pseudouridine synthase"/>
    <property type="match status" value="1"/>
</dbReference>
<accession>K2NUN2</accession>
<dbReference type="NCBIfam" id="TIGR00094">
    <property type="entry name" value="tRNA_TruD_broad"/>
    <property type="match status" value="1"/>
</dbReference>
<evidence type="ECO:0000313" key="6">
    <source>
        <dbReference type="Proteomes" id="UP000007350"/>
    </source>
</evidence>
<dbReference type="GO" id="GO:0005634">
    <property type="term" value="C:nucleus"/>
    <property type="evidence" value="ECO:0007669"/>
    <property type="project" value="TreeGrafter"/>
</dbReference>
<evidence type="ECO:0000256" key="3">
    <source>
        <dbReference type="ARBA" id="ARBA00023235"/>
    </source>
</evidence>
<dbReference type="CDD" id="cd02576">
    <property type="entry name" value="PseudoU_synth_ScPUS7"/>
    <property type="match status" value="1"/>
</dbReference>
<dbReference type="PROSITE" id="PS01268">
    <property type="entry name" value="UPF0024"/>
    <property type="match status" value="1"/>
</dbReference>
<dbReference type="PIRSF" id="PIRSF037016">
    <property type="entry name" value="Pseudouridin_synth_euk_prd"/>
    <property type="match status" value="1"/>
</dbReference>